<keyword evidence="4 5" id="KW-0472">Membrane</keyword>
<dbReference type="PANTHER" id="PTHR19317:SF0">
    <property type="entry name" value="PRENYLATED RAB ACCEPTOR PROTEIN 1"/>
    <property type="match status" value="1"/>
</dbReference>
<keyword evidence="3 5" id="KW-1133">Transmembrane helix</keyword>
<accession>A0A7S2V1H3</accession>
<feature type="transmembrane region" description="Helical" evidence="5">
    <location>
        <begin position="91"/>
        <end position="108"/>
    </location>
</feature>
<dbReference type="Pfam" id="PF03208">
    <property type="entry name" value="PRA1"/>
    <property type="match status" value="1"/>
</dbReference>
<evidence type="ECO:0000256" key="1">
    <source>
        <dbReference type="ARBA" id="ARBA00004141"/>
    </source>
</evidence>
<reference evidence="6" key="1">
    <citation type="submission" date="2021-01" db="EMBL/GenBank/DDBJ databases">
        <authorList>
            <person name="Corre E."/>
            <person name="Pelletier E."/>
            <person name="Niang G."/>
            <person name="Scheremetjew M."/>
            <person name="Finn R."/>
            <person name="Kale V."/>
            <person name="Holt S."/>
            <person name="Cochrane G."/>
            <person name="Meng A."/>
            <person name="Brown T."/>
            <person name="Cohen L."/>
        </authorList>
    </citation>
    <scope>NUCLEOTIDE SEQUENCE</scope>
    <source>
        <strain evidence="6">CCMP1661</strain>
    </source>
</reference>
<comment type="subcellular location">
    <subcellularLocation>
        <location evidence="1 5">Membrane</location>
        <topology evidence="1 5">Multi-pass membrane protein</topology>
    </subcellularLocation>
</comment>
<evidence type="ECO:0000313" key="6">
    <source>
        <dbReference type="EMBL" id="CAD9867000.1"/>
    </source>
</evidence>
<comment type="similarity">
    <text evidence="5">Belongs to the PRA1 family.</text>
</comment>
<name>A0A7S2V1H3_9STRA</name>
<evidence type="ECO:0000256" key="5">
    <source>
        <dbReference type="RuleBase" id="RU363107"/>
    </source>
</evidence>
<evidence type="ECO:0000256" key="3">
    <source>
        <dbReference type="ARBA" id="ARBA00022989"/>
    </source>
</evidence>
<protein>
    <recommendedName>
        <fullName evidence="5">PRA1 family protein</fullName>
    </recommendedName>
</protein>
<dbReference type="EMBL" id="HBHR01015696">
    <property type="protein sequence ID" value="CAD9867000.1"/>
    <property type="molecule type" value="Transcribed_RNA"/>
</dbReference>
<dbReference type="PANTHER" id="PTHR19317">
    <property type="entry name" value="PRENYLATED RAB ACCEPTOR 1-RELATED"/>
    <property type="match status" value="1"/>
</dbReference>
<organism evidence="6">
    <name type="scientific">Fibrocapsa japonica</name>
    <dbReference type="NCBI Taxonomy" id="94617"/>
    <lineage>
        <taxon>Eukaryota</taxon>
        <taxon>Sar</taxon>
        <taxon>Stramenopiles</taxon>
        <taxon>Ochrophyta</taxon>
        <taxon>Raphidophyceae</taxon>
        <taxon>Chattonellales</taxon>
        <taxon>Chattonellaceae</taxon>
        <taxon>Fibrocapsa</taxon>
    </lineage>
</organism>
<evidence type="ECO:0000256" key="4">
    <source>
        <dbReference type="ARBA" id="ARBA00023136"/>
    </source>
</evidence>
<gene>
    <name evidence="6" type="ORF">FJAP1339_LOCUS7835</name>
</gene>
<sequence length="240" mass="26425">MDGNMANQQEQDTLILQGVLLDDQSKEEDKSWKSVLDKTIEFTRTRVTWGQLRNPMVFFGLGGQGANSTSPRPFNFEGSPSDLLKRFRSNLSYFLANYALIIVSFLAISMLTNPMSLIYLAILAGGWFFILRKAGQAAQAADVGAAAKSDGFAADPSTHQGNPGEPFLVLMGGKIKVTRYQAFIGMSILSLVLIVLLLQAAMSWLFWISVVLVIAHGIMRDFSPPDENAYPDAVPQQNWT</sequence>
<dbReference type="InterPro" id="IPR004895">
    <property type="entry name" value="Prenylated_rab_accept_PRA1"/>
</dbReference>
<evidence type="ECO:0000256" key="2">
    <source>
        <dbReference type="ARBA" id="ARBA00022692"/>
    </source>
</evidence>
<feature type="transmembrane region" description="Helical" evidence="5">
    <location>
        <begin position="114"/>
        <end position="131"/>
    </location>
</feature>
<dbReference type="GO" id="GO:0005794">
    <property type="term" value="C:Golgi apparatus"/>
    <property type="evidence" value="ECO:0007669"/>
    <property type="project" value="TreeGrafter"/>
</dbReference>
<proteinExistence type="inferred from homology"/>
<dbReference type="GO" id="GO:0016020">
    <property type="term" value="C:membrane"/>
    <property type="evidence" value="ECO:0007669"/>
    <property type="project" value="UniProtKB-SubCell"/>
</dbReference>
<keyword evidence="2 5" id="KW-0812">Transmembrane</keyword>
<dbReference type="AlphaFoldDB" id="A0A7S2V1H3"/>